<evidence type="ECO:0000313" key="3">
    <source>
        <dbReference type="EMBL" id="RGK49146.1"/>
    </source>
</evidence>
<feature type="domain" description="ATPase AAA-type core" evidence="1">
    <location>
        <begin position="29"/>
        <end position="312"/>
    </location>
</feature>
<dbReference type="InterPro" id="IPR027417">
    <property type="entry name" value="P-loop_NTPase"/>
</dbReference>
<dbReference type="GO" id="GO:0005524">
    <property type="term" value="F:ATP binding"/>
    <property type="evidence" value="ECO:0007669"/>
    <property type="project" value="InterPro"/>
</dbReference>
<organism evidence="3 4">
    <name type="scientific">Dorea formicigenerans</name>
    <dbReference type="NCBI Taxonomy" id="39486"/>
    <lineage>
        <taxon>Bacteria</taxon>
        <taxon>Bacillati</taxon>
        <taxon>Bacillota</taxon>
        <taxon>Clostridia</taxon>
        <taxon>Lachnospirales</taxon>
        <taxon>Lachnospiraceae</taxon>
        <taxon>Dorea</taxon>
    </lineage>
</organism>
<evidence type="ECO:0000313" key="4">
    <source>
        <dbReference type="Proteomes" id="UP000261208"/>
    </source>
</evidence>
<dbReference type="AlphaFoldDB" id="A0A3E4MI28"/>
<evidence type="ECO:0000259" key="2">
    <source>
        <dbReference type="Pfam" id="PF20469"/>
    </source>
</evidence>
<reference evidence="3 4" key="1">
    <citation type="submission" date="2018-08" db="EMBL/GenBank/DDBJ databases">
        <title>A genome reference for cultivated species of the human gut microbiota.</title>
        <authorList>
            <person name="Zou Y."/>
            <person name="Xue W."/>
            <person name="Luo G."/>
        </authorList>
    </citation>
    <scope>NUCLEOTIDE SEQUENCE [LARGE SCALE GENOMIC DNA]</scope>
    <source>
        <strain evidence="3 4">TF11-11</strain>
    </source>
</reference>
<dbReference type="InterPro" id="IPR051396">
    <property type="entry name" value="Bact_Antivir_Def_Nuclease"/>
</dbReference>
<dbReference type="GO" id="GO:0016887">
    <property type="term" value="F:ATP hydrolysis activity"/>
    <property type="evidence" value="ECO:0007669"/>
    <property type="project" value="InterPro"/>
</dbReference>
<dbReference type="SUPFAM" id="SSF52540">
    <property type="entry name" value="P-loop containing nucleoside triphosphate hydrolases"/>
    <property type="match status" value="1"/>
</dbReference>
<proteinExistence type="predicted"/>
<dbReference type="CDD" id="cd00267">
    <property type="entry name" value="ABC_ATPase"/>
    <property type="match status" value="1"/>
</dbReference>
<dbReference type="PANTHER" id="PTHR43581:SF4">
    <property type="entry name" value="ATP_GTP PHOSPHATASE"/>
    <property type="match status" value="1"/>
</dbReference>
<dbReference type="Pfam" id="PF13304">
    <property type="entry name" value="AAA_21"/>
    <property type="match status" value="1"/>
</dbReference>
<dbReference type="PANTHER" id="PTHR43581">
    <property type="entry name" value="ATP/GTP PHOSPHATASE"/>
    <property type="match status" value="1"/>
</dbReference>
<comment type="caution">
    <text evidence="3">The sequence shown here is derived from an EMBL/GenBank/DDBJ whole genome shotgun (WGS) entry which is preliminary data.</text>
</comment>
<evidence type="ECO:0000259" key="1">
    <source>
        <dbReference type="Pfam" id="PF13304"/>
    </source>
</evidence>
<gene>
    <name evidence="3" type="ORF">DXD10_05445</name>
</gene>
<protein>
    <submittedName>
        <fullName evidence="3">Uncharacterized protein</fullName>
    </submittedName>
</protein>
<dbReference type="Pfam" id="PF20469">
    <property type="entry name" value="OLD-like_TOPRIM"/>
    <property type="match status" value="1"/>
</dbReference>
<sequence length="574" mass="66859">MGVYMYKFRIDKLELNTIDGVIDFEPRRINVVIGPNNSGKSRFLKELRDWLSGDKTDIKIINQIEYSYPESYQEVEESYNVKNKMTKDMYGNWILRTYLNKSNQPWDVNTTFESYFTRSLNSVAPEWEDFFKNIVREKNEISFFQYFGPLFFRYLGTEERLTICKMQKNYGLDSTNTNYLTSFKFEDKVLQELSANVKRIFKKDIILDTQTLGDRLGFRVGEDFGYLRGTFEQEKEGVLQLFNEKLLDDQGDGLKSYVSTFLSLKTKENDVLLIDEPEAFLHPPLARQLGELIGEFDENKQIFVSTHSVEILKGILSKNTDINVIRITQPESLKNSIDLVDKGVLQTIIQSPLLRVSRVLEGLFCEKVIVTEAEADELVYQELIEKVFPQSGLYFAHGQNKQTLAEIAEMYKAVGIRYEVITDFDILRVNDEFNKFIKKMSIDESERQRYRGYIGKLRDKIDEEINADGMDADEKKKALKANRDQVYHQEGIRHLNEGELKENIEELLKKMGENHLHILNTGELETLLLPFDIPYTNNKSHWVVSAINKIASLSKKDVEENENIYKFIEEIVLS</sequence>
<name>A0A3E4MI28_9FIRM</name>
<dbReference type="EMBL" id="QSQQ01000005">
    <property type="protein sequence ID" value="RGK49146.1"/>
    <property type="molecule type" value="Genomic_DNA"/>
</dbReference>
<dbReference type="Proteomes" id="UP000261208">
    <property type="component" value="Unassembled WGS sequence"/>
</dbReference>
<dbReference type="InterPro" id="IPR034139">
    <property type="entry name" value="TOPRIM_OLD"/>
</dbReference>
<feature type="domain" description="OLD protein-like TOPRIM" evidence="2">
    <location>
        <begin position="363"/>
        <end position="425"/>
    </location>
</feature>
<dbReference type="InterPro" id="IPR003959">
    <property type="entry name" value="ATPase_AAA_core"/>
</dbReference>
<dbReference type="Gene3D" id="3.40.50.300">
    <property type="entry name" value="P-loop containing nucleotide triphosphate hydrolases"/>
    <property type="match status" value="1"/>
</dbReference>
<accession>A0A3E4MI28</accession>